<evidence type="ECO:0000313" key="6">
    <source>
        <dbReference type="EMBL" id="QHC00509.1"/>
    </source>
</evidence>
<gene>
    <name evidence="6" type="ORF">EK0264_09590</name>
</gene>
<sequence>MQRWRWAQRSHLNRFELYTGISLYLLAAIYPMILARWNSGFAAQNQTLTTVFWVLVVAQVIVMIALIRDSIRAVHEQRGAAPMFIVAVAVVATAVLAVSFPMVAASAAEPQGAALWVPALVSGYAAGAIAAGVSTRLLLPVGAMALLVCVGIWLALGRNIQALVSNTIGVAVFIIAAMMSTASSIAMLRLMVQIDRARETEAKLAVAEERLRFGRDLHDTLGRNLSAIALKSQLAGQLATRDGDLAAREMTAVRQLAQESLGEMRAVVGGYRHIDLDAELRGAQSLLRAASIRCDLQLRAGDVPEAARDAVGWLVRESVTNVIRHSSATVCRIDGNHDKHGFTVTVTNDRPNAASKGGNGLRGLAERLAAVGGTVRTEHTDDRFTVTTEFAEQPASTP</sequence>
<feature type="transmembrane region" description="Helical" evidence="4">
    <location>
        <begin position="50"/>
        <end position="67"/>
    </location>
</feature>
<keyword evidence="4" id="KW-0812">Transmembrane</keyword>
<evidence type="ECO:0000259" key="5">
    <source>
        <dbReference type="Pfam" id="PF07730"/>
    </source>
</evidence>
<dbReference type="InterPro" id="IPR036890">
    <property type="entry name" value="HATPase_C_sf"/>
</dbReference>
<dbReference type="Gene3D" id="3.30.565.10">
    <property type="entry name" value="Histidine kinase-like ATPase, C-terminal domain"/>
    <property type="match status" value="1"/>
</dbReference>
<dbReference type="InParanoid" id="A0A7L4YNX4"/>
<dbReference type="EMBL" id="CP047156">
    <property type="protein sequence ID" value="QHC00509.1"/>
    <property type="molecule type" value="Genomic_DNA"/>
</dbReference>
<keyword evidence="1" id="KW-0808">Transferase</keyword>
<dbReference type="GO" id="GO:0016020">
    <property type="term" value="C:membrane"/>
    <property type="evidence" value="ECO:0007669"/>
    <property type="project" value="InterPro"/>
</dbReference>
<evidence type="ECO:0000256" key="2">
    <source>
        <dbReference type="ARBA" id="ARBA00022777"/>
    </source>
</evidence>
<protein>
    <recommendedName>
        <fullName evidence="5">Signal transduction histidine kinase subgroup 3 dimerisation and phosphoacceptor domain-containing protein</fullName>
    </recommendedName>
</protein>
<keyword evidence="4" id="KW-0472">Membrane</keyword>
<dbReference type="GO" id="GO:0000155">
    <property type="term" value="F:phosphorelay sensor kinase activity"/>
    <property type="evidence" value="ECO:0007669"/>
    <property type="project" value="InterPro"/>
</dbReference>
<accession>A0A7L4YNX4</accession>
<feature type="transmembrane region" description="Helical" evidence="4">
    <location>
        <begin position="21"/>
        <end position="38"/>
    </location>
</feature>
<evidence type="ECO:0000313" key="7">
    <source>
        <dbReference type="Proteomes" id="UP000463857"/>
    </source>
</evidence>
<evidence type="ECO:0000256" key="1">
    <source>
        <dbReference type="ARBA" id="ARBA00022679"/>
    </source>
</evidence>
<feature type="transmembrane region" description="Helical" evidence="4">
    <location>
        <begin position="168"/>
        <end position="188"/>
    </location>
</feature>
<dbReference type="InterPro" id="IPR050482">
    <property type="entry name" value="Sensor_HK_TwoCompSys"/>
</dbReference>
<dbReference type="OrthoDB" id="5241784at2"/>
<feature type="domain" description="Signal transduction histidine kinase subgroup 3 dimerisation and phosphoacceptor" evidence="5">
    <location>
        <begin position="209"/>
        <end position="275"/>
    </location>
</feature>
<dbReference type="Gene3D" id="1.20.5.1930">
    <property type="match status" value="1"/>
</dbReference>
<evidence type="ECO:0000256" key="3">
    <source>
        <dbReference type="ARBA" id="ARBA00023012"/>
    </source>
</evidence>
<reference evidence="6 7" key="1">
    <citation type="journal article" date="2018" name="Int. J. Syst. Evol. Microbiol.">
        <title>Epidermidibacterium keratini gen. nov., sp. nov., a member of the family Sporichthyaceae, isolated from keratin epidermis.</title>
        <authorList>
            <person name="Lee D.G."/>
            <person name="Trujillo M.E."/>
            <person name="Kang S."/>
            <person name="Nam J.J."/>
            <person name="Kim Y.J."/>
        </authorList>
    </citation>
    <scope>NUCLEOTIDE SEQUENCE [LARGE SCALE GENOMIC DNA]</scope>
    <source>
        <strain evidence="6 7">EPI-7</strain>
    </source>
</reference>
<feature type="transmembrane region" description="Helical" evidence="4">
    <location>
        <begin position="137"/>
        <end position="156"/>
    </location>
</feature>
<dbReference type="GO" id="GO:0046983">
    <property type="term" value="F:protein dimerization activity"/>
    <property type="evidence" value="ECO:0007669"/>
    <property type="project" value="InterPro"/>
</dbReference>
<keyword evidence="7" id="KW-1185">Reference proteome</keyword>
<dbReference type="Proteomes" id="UP000463857">
    <property type="component" value="Chromosome"/>
</dbReference>
<keyword evidence="3" id="KW-0902">Two-component regulatory system</keyword>
<keyword evidence="4" id="KW-1133">Transmembrane helix</keyword>
<dbReference type="Pfam" id="PF07730">
    <property type="entry name" value="HisKA_3"/>
    <property type="match status" value="1"/>
</dbReference>
<dbReference type="InterPro" id="IPR011712">
    <property type="entry name" value="Sig_transdc_His_kin_sub3_dim/P"/>
</dbReference>
<dbReference type="PANTHER" id="PTHR24421:SF63">
    <property type="entry name" value="SENSOR HISTIDINE KINASE DESK"/>
    <property type="match status" value="1"/>
</dbReference>
<dbReference type="RefSeq" id="WP_159545064.1">
    <property type="nucleotide sequence ID" value="NZ_CP047156.1"/>
</dbReference>
<dbReference type="PANTHER" id="PTHR24421">
    <property type="entry name" value="NITRATE/NITRITE SENSOR PROTEIN NARX-RELATED"/>
    <property type="match status" value="1"/>
</dbReference>
<dbReference type="CDD" id="cd16917">
    <property type="entry name" value="HATPase_UhpB-NarQ-NarX-like"/>
    <property type="match status" value="1"/>
</dbReference>
<dbReference type="AlphaFoldDB" id="A0A7L4YNX4"/>
<feature type="transmembrane region" description="Helical" evidence="4">
    <location>
        <begin position="79"/>
        <end position="101"/>
    </location>
</feature>
<keyword evidence="2" id="KW-0418">Kinase</keyword>
<evidence type="ECO:0000256" key="4">
    <source>
        <dbReference type="SAM" id="Phobius"/>
    </source>
</evidence>
<feature type="transmembrane region" description="Helical" evidence="4">
    <location>
        <begin position="113"/>
        <end position="130"/>
    </location>
</feature>
<organism evidence="6 7">
    <name type="scientific">Epidermidibacterium keratini</name>
    <dbReference type="NCBI Taxonomy" id="1891644"/>
    <lineage>
        <taxon>Bacteria</taxon>
        <taxon>Bacillati</taxon>
        <taxon>Actinomycetota</taxon>
        <taxon>Actinomycetes</taxon>
        <taxon>Sporichthyales</taxon>
        <taxon>Sporichthyaceae</taxon>
        <taxon>Epidermidibacterium</taxon>
    </lineage>
</organism>
<dbReference type="KEGG" id="eke:EK0264_09590"/>
<name>A0A7L4YNX4_9ACTN</name>
<proteinExistence type="predicted"/>